<dbReference type="GO" id="GO:0051537">
    <property type="term" value="F:2 iron, 2 sulfur cluster binding"/>
    <property type="evidence" value="ECO:0007669"/>
    <property type="project" value="UniProtKB-KW"/>
</dbReference>
<evidence type="ECO:0000313" key="11">
    <source>
        <dbReference type="Proteomes" id="UP000236286"/>
    </source>
</evidence>
<gene>
    <name evidence="10" type="ORF">CR492_00415</name>
</gene>
<dbReference type="PRINTS" id="PR00368">
    <property type="entry name" value="FADPNR"/>
</dbReference>
<dbReference type="InterPro" id="IPR017941">
    <property type="entry name" value="Rieske_2Fe-2S"/>
</dbReference>
<dbReference type="EMBL" id="PDZR01000001">
    <property type="protein sequence ID" value="PNG27985.1"/>
    <property type="molecule type" value="Genomic_DNA"/>
</dbReference>
<dbReference type="InterPro" id="IPR036922">
    <property type="entry name" value="Rieske_2Fe-2S_sf"/>
</dbReference>
<comment type="cofactor">
    <cofactor evidence="1">
        <name>FAD</name>
        <dbReference type="ChEBI" id="CHEBI:57692"/>
    </cofactor>
</comment>
<dbReference type="PANTHER" id="PTHR43557">
    <property type="entry name" value="APOPTOSIS-INDUCING FACTOR 1"/>
    <property type="match status" value="1"/>
</dbReference>
<dbReference type="Pfam" id="PF14759">
    <property type="entry name" value="Reductase_C"/>
    <property type="match status" value="1"/>
</dbReference>
<comment type="caution">
    <text evidence="10">The sequence shown here is derived from an EMBL/GenBank/DDBJ whole genome shotgun (WGS) entry which is preliminary data.</text>
</comment>
<dbReference type="InterPro" id="IPR023753">
    <property type="entry name" value="FAD/NAD-binding_dom"/>
</dbReference>
<dbReference type="RefSeq" id="WP_102842293.1">
    <property type="nucleotide sequence ID" value="NZ_PDZR01000001.1"/>
</dbReference>
<organism evidence="10 11">
    <name type="scientific">Methylocella silvestris</name>
    <dbReference type="NCBI Taxonomy" id="199596"/>
    <lineage>
        <taxon>Bacteria</taxon>
        <taxon>Pseudomonadati</taxon>
        <taxon>Pseudomonadota</taxon>
        <taxon>Alphaproteobacteria</taxon>
        <taxon>Hyphomicrobiales</taxon>
        <taxon>Beijerinckiaceae</taxon>
        <taxon>Methylocella</taxon>
    </lineage>
</organism>
<accession>A0A2J7TMH7</accession>
<keyword evidence="3" id="KW-0001">2Fe-2S</keyword>
<dbReference type="Pfam" id="PF07992">
    <property type="entry name" value="Pyr_redox_2"/>
    <property type="match status" value="1"/>
</dbReference>
<dbReference type="AlphaFoldDB" id="A0A2J7TMH7"/>
<dbReference type="SUPFAM" id="SSF50022">
    <property type="entry name" value="ISP domain"/>
    <property type="match status" value="1"/>
</dbReference>
<keyword evidence="8" id="KW-0411">Iron-sulfur</keyword>
<keyword evidence="5" id="KW-0274">FAD</keyword>
<dbReference type="GO" id="GO:0016651">
    <property type="term" value="F:oxidoreductase activity, acting on NAD(P)H"/>
    <property type="evidence" value="ECO:0007669"/>
    <property type="project" value="TreeGrafter"/>
</dbReference>
<dbReference type="InterPro" id="IPR036188">
    <property type="entry name" value="FAD/NAD-bd_sf"/>
</dbReference>
<dbReference type="Proteomes" id="UP000236286">
    <property type="component" value="Unassembled WGS sequence"/>
</dbReference>
<dbReference type="Pfam" id="PF00355">
    <property type="entry name" value="Rieske"/>
    <property type="match status" value="1"/>
</dbReference>
<dbReference type="PROSITE" id="PS51296">
    <property type="entry name" value="RIESKE"/>
    <property type="match status" value="1"/>
</dbReference>
<dbReference type="PANTHER" id="PTHR43557:SF2">
    <property type="entry name" value="RIESKE DOMAIN-CONTAINING PROTEIN-RELATED"/>
    <property type="match status" value="1"/>
</dbReference>
<name>A0A2J7TMH7_METSI</name>
<dbReference type="InterPro" id="IPR050446">
    <property type="entry name" value="FAD-oxidoreductase/Apoptosis"/>
</dbReference>
<dbReference type="InterPro" id="IPR028202">
    <property type="entry name" value="Reductase_C"/>
</dbReference>
<keyword evidence="6" id="KW-0560">Oxidoreductase</keyword>
<evidence type="ECO:0000256" key="7">
    <source>
        <dbReference type="ARBA" id="ARBA00023004"/>
    </source>
</evidence>
<evidence type="ECO:0000256" key="5">
    <source>
        <dbReference type="ARBA" id="ARBA00022827"/>
    </source>
</evidence>
<dbReference type="SUPFAM" id="SSF51905">
    <property type="entry name" value="FAD/NAD(P)-binding domain"/>
    <property type="match status" value="2"/>
</dbReference>
<dbReference type="Gene3D" id="3.50.50.60">
    <property type="entry name" value="FAD/NAD(P)-binding domain"/>
    <property type="match status" value="2"/>
</dbReference>
<protein>
    <submittedName>
        <fullName evidence="10">Pyridine nucleotide-disulfide oxidoreductase</fullName>
    </submittedName>
</protein>
<reference evidence="10 11" key="1">
    <citation type="submission" date="2017-10" db="EMBL/GenBank/DDBJ databases">
        <title>Genome announcement of Methylocella silvestris TVC from permafrost.</title>
        <authorList>
            <person name="Wang J."/>
            <person name="Geng K."/>
            <person name="Ul-Haque F."/>
            <person name="Crombie A.T."/>
            <person name="Street L.E."/>
            <person name="Wookey P.A."/>
            <person name="Murrell J.C."/>
            <person name="Pratscher J."/>
        </authorList>
    </citation>
    <scope>NUCLEOTIDE SEQUENCE [LARGE SCALE GENOMIC DNA]</scope>
    <source>
        <strain evidence="10 11">TVC</strain>
    </source>
</reference>
<sequence length="510" mass="55433">MATNENTKSEGGRPDFNHGVAIEALPDGRLIEGEYGGKSVLVLRRGEDIRVFRGTCTHLGAPLSEGSLSGDRLRCPWHQACFDMQTGEAIAAPAFAALKRYGVRREGQIIHLEAPQSVAPARTNNAASAGFVIIGGGAAGFAAADMLCRHGAGSGVTLVSEDQSPPYERTLLTKDFLDGSWDDPRINLGAEPLDRRGVTLRLGAKAARVDRDRHVVRLADGRELSYQKLLLAPGAAPRWPDFPGARLPQAHVLRTLADCRAIVAAAKEARRVVILGSSFIGLEAAASLRTRGLEVDVVSQDTAPMQRVFGPEISTAMVATHRKNGVRLHLGRQIKNFDGAAVTLDDGANLPADFLLVGIGVTPRLDLAEEAGLSVEKGVVVDQFLRTSDPDIFAAGDIAAWPDPHSGQRLRVEHWNVAVRQGQVAAQNMLGGEIPYRDVPFFWTRQFDFSPLYLGHATEWDEIKIDGDIERRDCAVRYIRAGRVMASVMIGRERECLEERERMEHALAPS</sequence>
<dbReference type="PRINTS" id="PR00411">
    <property type="entry name" value="PNDRDTASEI"/>
</dbReference>
<dbReference type="GO" id="GO:0005737">
    <property type="term" value="C:cytoplasm"/>
    <property type="evidence" value="ECO:0007669"/>
    <property type="project" value="TreeGrafter"/>
</dbReference>
<evidence type="ECO:0000256" key="3">
    <source>
        <dbReference type="ARBA" id="ARBA00022714"/>
    </source>
</evidence>
<keyword evidence="4" id="KW-0479">Metal-binding</keyword>
<dbReference type="Gene3D" id="2.102.10.10">
    <property type="entry name" value="Rieske [2Fe-2S] iron-sulphur domain"/>
    <property type="match status" value="1"/>
</dbReference>
<dbReference type="InterPro" id="IPR016156">
    <property type="entry name" value="FAD/NAD-linked_Rdtase_dimer_sf"/>
</dbReference>
<evidence type="ECO:0000313" key="10">
    <source>
        <dbReference type="EMBL" id="PNG27985.1"/>
    </source>
</evidence>
<dbReference type="OrthoDB" id="7809559at2"/>
<evidence type="ECO:0000256" key="6">
    <source>
        <dbReference type="ARBA" id="ARBA00023002"/>
    </source>
</evidence>
<proteinExistence type="predicted"/>
<keyword evidence="7" id="KW-0408">Iron</keyword>
<evidence type="ECO:0000256" key="8">
    <source>
        <dbReference type="ARBA" id="ARBA00023014"/>
    </source>
</evidence>
<evidence type="ECO:0000259" key="9">
    <source>
        <dbReference type="PROSITE" id="PS51296"/>
    </source>
</evidence>
<dbReference type="SUPFAM" id="SSF55424">
    <property type="entry name" value="FAD/NAD-linked reductases, dimerisation (C-terminal) domain"/>
    <property type="match status" value="1"/>
</dbReference>
<dbReference type="Gene3D" id="3.30.390.30">
    <property type="match status" value="1"/>
</dbReference>
<evidence type="ECO:0000256" key="2">
    <source>
        <dbReference type="ARBA" id="ARBA00022630"/>
    </source>
</evidence>
<evidence type="ECO:0000256" key="1">
    <source>
        <dbReference type="ARBA" id="ARBA00001974"/>
    </source>
</evidence>
<feature type="domain" description="Rieske" evidence="9">
    <location>
        <begin position="17"/>
        <end position="112"/>
    </location>
</feature>
<evidence type="ECO:0000256" key="4">
    <source>
        <dbReference type="ARBA" id="ARBA00022723"/>
    </source>
</evidence>
<dbReference type="GO" id="GO:0046872">
    <property type="term" value="F:metal ion binding"/>
    <property type="evidence" value="ECO:0007669"/>
    <property type="project" value="UniProtKB-KW"/>
</dbReference>
<keyword evidence="2" id="KW-0285">Flavoprotein</keyword>